<evidence type="ECO:0000256" key="1">
    <source>
        <dbReference type="SAM" id="MobiDB-lite"/>
    </source>
</evidence>
<sequence>MTIQTRKNDQVHGRNRSTGKKRIWETFVEYCQLQAILTGTPNSFWRKIRPRFTTKRPLAKRGKSVPNSKGSSWRNVTNTIKQCCTRPIPRDSWVVPGRHSVPARTEP</sequence>
<protein>
    <submittedName>
        <fullName evidence="2">(northern house mosquito) hypothetical protein</fullName>
    </submittedName>
</protein>
<dbReference type="EMBL" id="HBUE01163974">
    <property type="protein sequence ID" value="CAG6511615.1"/>
    <property type="molecule type" value="Transcribed_RNA"/>
</dbReference>
<name>A0A8D8NF87_CULPI</name>
<reference evidence="2" key="1">
    <citation type="submission" date="2021-05" db="EMBL/GenBank/DDBJ databases">
        <authorList>
            <person name="Alioto T."/>
            <person name="Alioto T."/>
            <person name="Gomez Garrido J."/>
        </authorList>
    </citation>
    <scope>NUCLEOTIDE SEQUENCE</scope>
</reference>
<feature type="region of interest" description="Disordered" evidence="1">
    <location>
        <begin position="55"/>
        <end position="78"/>
    </location>
</feature>
<evidence type="ECO:0000313" key="2">
    <source>
        <dbReference type="EMBL" id="CAG6563049.1"/>
    </source>
</evidence>
<organism evidence="2">
    <name type="scientific">Culex pipiens</name>
    <name type="common">House mosquito</name>
    <dbReference type="NCBI Taxonomy" id="7175"/>
    <lineage>
        <taxon>Eukaryota</taxon>
        <taxon>Metazoa</taxon>
        <taxon>Ecdysozoa</taxon>
        <taxon>Arthropoda</taxon>
        <taxon>Hexapoda</taxon>
        <taxon>Insecta</taxon>
        <taxon>Pterygota</taxon>
        <taxon>Neoptera</taxon>
        <taxon>Endopterygota</taxon>
        <taxon>Diptera</taxon>
        <taxon>Nematocera</taxon>
        <taxon>Culicoidea</taxon>
        <taxon>Culicidae</taxon>
        <taxon>Culicinae</taxon>
        <taxon>Culicini</taxon>
        <taxon>Culex</taxon>
        <taxon>Culex</taxon>
    </lineage>
</organism>
<feature type="compositionally biased region" description="Polar residues" evidence="1">
    <location>
        <begin position="65"/>
        <end position="78"/>
    </location>
</feature>
<dbReference type="EMBL" id="HBUE01269228">
    <property type="protein sequence ID" value="CAG6563049.1"/>
    <property type="molecule type" value="Transcribed_RNA"/>
</dbReference>
<proteinExistence type="predicted"/>
<accession>A0A8D8NF87</accession>
<dbReference type="AlphaFoldDB" id="A0A8D8NF87"/>